<evidence type="ECO:0000313" key="12">
    <source>
        <dbReference type="EMBL" id="KMM36340.1"/>
    </source>
</evidence>
<protein>
    <recommendedName>
        <fullName evidence="2">Mannitol-specific phosphotransferase enzyme IIA component</fullName>
    </recommendedName>
    <alternativeName>
        <fullName evidence="10">EIIA</fullName>
    </alternativeName>
    <alternativeName>
        <fullName evidence="11">EIII</fullName>
    </alternativeName>
    <alternativeName>
        <fullName evidence="9">PTS system mannitol-specific EIIA component</fullName>
    </alternativeName>
</protein>
<dbReference type="PANTHER" id="PTHR30181:SF2">
    <property type="entry name" value="PTS SYSTEM MANNITOL-SPECIFIC EIICBA COMPONENT"/>
    <property type="match status" value="1"/>
</dbReference>
<dbReference type="RefSeq" id="WP_048313022.1">
    <property type="nucleotide sequence ID" value="NZ_CP119526.1"/>
</dbReference>
<dbReference type="GO" id="GO:0090563">
    <property type="term" value="F:protein-phosphocysteine-sugar phosphotransferase activity"/>
    <property type="evidence" value="ECO:0007669"/>
    <property type="project" value="TreeGrafter"/>
</dbReference>
<evidence type="ECO:0000256" key="4">
    <source>
        <dbReference type="ARBA" id="ARBA00022553"/>
    </source>
</evidence>
<dbReference type="PATRIC" id="fig|157733.3.peg.2073"/>
<dbReference type="GO" id="GO:0005886">
    <property type="term" value="C:plasma membrane"/>
    <property type="evidence" value="ECO:0007669"/>
    <property type="project" value="TreeGrafter"/>
</dbReference>
<dbReference type="PROSITE" id="PS00372">
    <property type="entry name" value="PTS_EIIA_TYPE_2_HIS"/>
    <property type="match status" value="1"/>
</dbReference>
<organism evidence="12 13">
    <name type="scientific">Guptibacillus hwajinpoensis</name>
    <dbReference type="NCBI Taxonomy" id="208199"/>
    <lineage>
        <taxon>Bacteria</taxon>
        <taxon>Bacillati</taxon>
        <taxon>Bacillota</taxon>
        <taxon>Bacilli</taxon>
        <taxon>Bacillales</taxon>
        <taxon>Guptibacillaceae</taxon>
        <taxon>Guptibacillus</taxon>
    </lineage>
</organism>
<dbReference type="EMBL" id="LELK01000006">
    <property type="protein sequence ID" value="KMM36340.1"/>
    <property type="molecule type" value="Genomic_DNA"/>
</dbReference>
<evidence type="ECO:0000256" key="10">
    <source>
        <dbReference type="ARBA" id="ARBA00030956"/>
    </source>
</evidence>
<dbReference type="InterPro" id="IPR016152">
    <property type="entry name" value="PTrfase/Anion_transptr"/>
</dbReference>
<sequence>MNKEILATENVVLNEKASSKEEAIRMAGQILVDNGYVEASYVDQMLEREKLTTTYMGNSVAIPHGTEDAKKAVKSSGLSIVQLREGVDFGDGNIAKIIVGIAGKDNEHLEILSQIAIVCSEEENVEQLIQADSKETLISMFDEVN</sequence>
<keyword evidence="13" id="KW-1185">Reference proteome</keyword>
<evidence type="ECO:0000256" key="5">
    <source>
        <dbReference type="ARBA" id="ARBA00022597"/>
    </source>
</evidence>
<reference evidence="12" key="1">
    <citation type="submission" date="2015-06" db="EMBL/GenBank/DDBJ databases">
        <authorList>
            <person name="Liu B."/>
            <person name="Wang J."/>
            <person name="Zhu Y."/>
            <person name="Liu G."/>
            <person name="Chen Q."/>
            <person name="Zheng C."/>
            <person name="Che J."/>
            <person name="Ge C."/>
            <person name="Shi H."/>
            <person name="Pan Z."/>
            <person name="Liu X."/>
        </authorList>
    </citation>
    <scope>NUCLEOTIDE SEQUENCE [LARGE SCALE GENOMIC DNA]</scope>
    <source>
        <strain evidence="12">DSM 16346</strain>
    </source>
</reference>
<keyword evidence="8" id="KW-0418">Kinase</keyword>
<evidence type="ECO:0000313" key="13">
    <source>
        <dbReference type="Proteomes" id="UP000035996"/>
    </source>
</evidence>
<evidence type="ECO:0000256" key="6">
    <source>
        <dbReference type="ARBA" id="ARBA00022679"/>
    </source>
</evidence>
<dbReference type="InterPro" id="IPR050893">
    <property type="entry name" value="Sugar_PTS"/>
</dbReference>
<accession>A0A0J6CTC0</accession>
<proteinExistence type="predicted"/>
<dbReference type="PROSITE" id="PS51094">
    <property type="entry name" value="PTS_EIIA_TYPE_2"/>
    <property type="match status" value="1"/>
</dbReference>
<dbReference type="Gene3D" id="3.40.930.10">
    <property type="entry name" value="Mannitol-specific EII, Chain A"/>
    <property type="match status" value="1"/>
</dbReference>
<evidence type="ECO:0000256" key="1">
    <source>
        <dbReference type="ARBA" id="ARBA00002434"/>
    </source>
</evidence>
<dbReference type="GO" id="GO:0016301">
    <property type="term" value="F:kinase activity"/>
    <property type="evidence" value="ECO:0007669"/>
    <property type="project" value="UniProtKB-KW"/>
</dbReference>
<gene>
    <name evidence="12" type="ORF">AB986_18030</name>
</gene>
<evidence type="ECO:0000256" key="9">
    <source>
        <dbReference type="ARBA" id="ARBA00029908"/>
    </source>
</evidence>
<keyword evidence="7" id="KW-0598">Phosphotransferase system</keyword>
<keyword evidence="5" id="KW-0762">Sugar transport</keyword>
<keyword evidence="6" id="KW-0808">Transferase</keyword>
<evidence type="ECO:0000256" key="11">
    <source>
        <dbReference type="ARBA" id="ARBA00030962"/>
    </source>
</evidence>
<dbReference type="InterPro" id="IPR002178">
    <property type="entry name" value="PTS_EIIA_type-2_dom"/>
</dbReference>
<evidence type="ECO:0000256" key="2">
    <source>
        <dbReference type="ARBA" id="ARBA00014783"/>
    </source>
</evidence>
<name>A0A0J6CTC0_9BACL</name>
<dbReference type="GeneID" id="301328781"/>
<dbReference type="SUPFAM" id="SSF55804">
    <property type="entry name" value="Phoshotransferase/anion transport protein"/>
    <property type="match status" value="1"/>
</dbReference>
<comment type="function">
    <text evidence="1">The phosphoenolpyruvate-dependent sugar phosphotransferase system (sugar PTS), a major carbohydrate active transport system, catalyzes the phosphorylation of incoming sugar substrates concomitantly with their translocation across the cell membrane. The enzyme II CmtAB PTS system is involved in D-mannitol transport.</text>
</comment>
<keyword evidence="4" id="KW-0597">Phosphoprotein</keyword>
<evidence type="ECO:0000256" key="8">
    <source>
        <dbReference type="ARBA" id="ARBA00022777"/>
    </source>
</evidence>
<dbReference type="GO" id="GO:0009401">
    <property type="term" value="P:phosphoenolpyruvate-dependent sugar phosphotransferase system"/>
    <property type="evidence" value="ECO:0007669"/>
    <property type="project" value="UniProtKB-KW"/>
</dbReference>
<dbReference type="PANTHER" id="PTHR30181">
    <property type="entry name" value="MANNITOL PERMEASE IIC COMPONENT"/>
    <property type="match status" value="1"/>
</dbReference>
<dbReference type="AlphaFoldDB" id="A0A0J6CTC0"/>
<comment type="caution">
    <text evidence="12">The sequence shown here is derived from an EMBL/GenBank/DDBJ whole genome shotgun (WGS) entry which is preliminary data.</text>
</comment>
<evidence type="ECO:0000256" key="7">
    <source>
        <dbReference type="ARBA" id="ARBA00022683"/>
    </source>
</evidence>
<evidence type="ECO:0000256" key="3">
    <source>
        <dbReference type="ARBA" id="ARBA00022448"/>
    </source>
</evidence>
<dbReference type="STRING" id="157733.AB986_18030"/>
<dbReference type="Pfam" id="PF00359">
    <property type="entry name" value="PTS_EIIA_2"/>
    <property type="match status" value="1"/>
</dbReference>
<keyword evidence="3" id="KW-0813">Transport</keyword>
<dbReference type="CDD" id="cd00211">
    <property type="entry name" value="PTS_IIA_fru"/>
    <property type="match status" value="1"/>
</dbReference>
<dbReference type="OrthoDB" id="1640042at2"/>
<dbReference type="Proteomes" id="UP000035996">
    <property type="component" value="Unassembled WGS sequence"/>
</dbReference>